<dbReference type="EMBL" id="BSPP01000004">
    <property type="protein sequence ID" value="GLS85887.1"/>
    <property type="molecule type" value="Genomic_DNA"/>
</dbReference>
<dbReference type="Proteomes" id="UP001157355">
    <property type="component" value="Unassembled WGS sequence"/>
</dbReference>
<gene>
    <name evidence="1" type="ORF">GCM10010873_08610</name>
</gene>
<dbReference type="Pfam" id="PF07433">
    <property type="entry name" value="DUF1513"/>
    <property type="match status" value="1"/>
</dbReference>
<organism evidence="1 2">
    <name type="scientific">Cypionkella aquatica</name>
    <dbReference type="NCBI Taxonomy" id="1756042"/>
    <lineage>
        <taxon>Bacteria</taxon>
        <taxon>Pseudomonadati</taxon>
        <taxon>Pseudomonadota</taxon>
        <taxon>Alphaproteobacteria</taxon>
        <taxon>Rhodobacterales</taxon>
        <taxon>Paracoccaceae</taxon>
        <taxon>Cypionkella</taxon>
    </lineage>
</organism>
<evidence type="ECO:0000313" key="1">
    <source>
        <dbReference type="EMBL" id="GLS85887.1"/>
    </source>
</evidence>
<dbReference type="PROSITE" id="PS51318">
    <property type="entry name" value="TAT"/>
    <property type="match status" value="1"/>
</dbReference>
<dbReference type="InterPro" id="IPR006311">
    <property type="entry name" value="TAT_signal"/>
</dbReference>
<proteinExistence type="predicted"/>
<dbReference type="PIRSF" id="PIRSF028101">
    <property type="entry name" value="UCP028101"/>
    <property type="match status" value="1"/>
</dbReference>
<dbReference type="AlphaFoldDB" id="A0AA37TWC6"/>
<dbReference type="RefSeq" id="WP_284324100.1">
    <property type="nucleotide sequence ID" value="NZ_BSPP01000004.1"/>
</dbReference>
<keyword evidence="2" id="KW-1185">Reference proteome</keyword>
<evidence type="ECO:0000313" key="2">
    <source>
        <dbReference type="Proteomes" id="UP001157355"/>
    </source>
</evidence>
<sequence>MATRRAFLAGLASGLSAASLPRVSWAEVGSPAFLAAGKLGDDFVLHGLSAAGDSLFEIGLPARGHAAAAHPSQALAVAFARRPGTFALVLDCLTGVTRHRLTPPEGRQFNGHGAFSMDGSLLMTSEVVAEGSAGRIGLWETAAFTRIAEWDSHGIGPHDIRRLADGRIVVANGGIETDPGDRTKLNVDVMRPNLSLLSPEGALLDQVELEDALHQNSIRHLALLGDGVAFAMQWEGDPFEPVAQLGLWVPGAAPVLCPPPDDQAYAMKGYAGSIAVSSASDLIALTSAPAGVVMLFNGAGQWLATDQRADVSGAAAVGDDLRLTDGQGGVWGYGHAGLMPLSRNATLWDNHLIALA</sequence>
<dbReference type="SUPFAM" id="SSF50969">
    <property type="entry name" value="YVTN repeat-like/Quinoprotein amine dehydrogenase"/>
    <property type="match status" value="1"/>
</dbReference>
<comment type="caution">
    <text evidence="1">The sequence shown here is derived from an EMBL/GenBank/DDBJ whole genome shotgun (WGS) entry which is preliminary data.</text>
</comment>
<dbReference type="InterPro" id="IPR008311">
    <property type="entry name" value="UCP028101"/>
</dbReference>
<protein>
    <recommendedName>
        <fullName evidence="3">DUF1513 domain-containing protein</fullName>
    </recommendedName>
</protein>
<evidence type="ECO:0008006" key="3">
    <source>
        <dbReference type="Google" id="ProtNLM"/>
    </source>
</evidence>
<reference evidence="1 2" key="1">
    <citation type="journal article" date="2014" name="Int. J. Syst. Evol. Microbiol.">
        <title>Complete genome sequence of Corynebacterium casei LMG S-19264T (=DSM 44701T), isolated from a smear-ripened cheese.</title>
        <authorList>
            <consortium name="US DOE Joint Genome Institute (JGI-PGF)"/>
            <person name="Walter F."/>
            <person name="Albersmeier A."/>
            <person name="Kalinowski J."/>
            <person name="Ruckert C."/>
        </authorList>
    </citation>
    <scope>NUCLEOTIDE SEQUENCE [LARGE SCALE GENOMIC DNA]</scope>
    <source>
        <strain evidence="1 2">NBRC 111766</strain>
    </source>
</reference>
<accession>A0AA37TWC6</accession>
<dbReference type="InterPro" id="IPR011044">
    <property type="entry name" value="Quino_amine_DH_bsu"/>
</dbReference>
<name>A0AA37TWC6_9RHOB</name>